<dbReference type="PANTHER" id="PTHR45011:SF1">
    <property type="entry name" value="DAP3-BINDING CELL DEATH ENHANCER 1"/>
    <property type="match status" value="1"/>
</dbReference>
<gene>
    <name evidence="2" type="primary">dele1</name>
</gene>
<feature type="compositionally biased region" description="Basic and acidic residues" evidence="1">
    <location>
        <begin position="156"/>
        <end position="165"/>
    </location>
</feature>
<accession>A0A8C4SBW5</accession>
<evidence type="ECO:0000256" key="1">
    <source>
        <dbReference type="SAM" id="MobiDB-lite"/>
    </source>
</evidence>
<dbReference type="InterPro" id="IPR052748">
    <property type="entry name" value="ISR_Activator"/>
</dbReference>
<dbReference type="GO" id="GO:0008625">
    <property type="term" value="P:extrinsic apoptotic signaling pathway via death domain receptors"/>
    <property type="evidence" value="ECO:0007669"/>
    <property type="project" value="TreeGrafter"/>
</dbReference>
<dbReference type="GeneTree" id="ENSGT00390000002137"/>
<dbReference type="Pfam" id="PF08238">
    <property type="entry name" value="Sel1"/>
    <property type="match status" value="5"/>
</dbReference>
<keyword evidence="3" id="KW-1185">Reference proteome</keyword>
<sequence>MWRIQGLIGRVSTALNRSQGVNSLRITQGHHVEDDLLSPSTLLSVGLKPEDSSSGSGKGKDKERKQERTFQYFSVQSSRCSALDAVGLSAAAALFLHLVRRIHFQFSSAKEKTEPSILFSSKCGYKIFTRILTGQKVLPHARNANCLQDLENQASDSDRTHHNEGNHSSTHNTTTTQATVLLHDLSGADAVLSTESVETETCNAVGDQAEQIKGAPAPDEKLSEAISNLQHTTEASIPVILNIIGLKSANAGDYQAAFSCFRMAASQGYSKAQFNVGVCYEKGKGVQKNIEKAALYFKWAAASGHIQAQYRYAKYILNSKHLMQAEDVQEAISLLKQAAESGLKEAQAYLGVLYAQEPHVDKRKAVGYLMLAAQKGDSQSLLNLGQCYKNGFGVKKCNATAIELYQQAAEAGNPHAVQILHDIYQKIKEECTIPEDVVLRKNQSSPCFSNITSFWFDTQSLATPDPHHRTILPRSWSTGQFLLSPVLYSRSSNSPVAFETRKVLGNARWQVTDQRVHSSWTIGGVA</sequence>
<protein>
    <recommendedName>
        <fullName evidence="4">Death ligand signal enhancer</fullName>
    </recommendedName>
</protein>
<dbReference type="GO" id="GO:0005739">
    <property type="term" value="C:mitochondrion"/>
    <property type="evidence" value="ECO:0007669"/>
    <property type="project" value="TreeGrafter"/>
</dbReference>
<dbReference type="AlphaFoldDB" id="A0A8C4SBW5"/>
<dbReference type="InterPro" id="IPR011990">
    <property type="entry name" value="TPR-like_helical_dom_sf"/>
</dbReference>
<organism evidence="2 3">
    <name type="scientific">Erpetoichthys calabaricus</name>
    <name type="common">Rope fish</name>
    <name type="synonym">Calamoichthys calabaricus</name>
    <dbReference type="NCBI Taxonomy" id="27687"/>
    <lineage>
        <taxon>Eukaryota</taxon>
        <taxon>Metazoa</taxon>
        <taxon>Chordata</taxon>
        <taxon>Craniata</taxon>
        <taxon>Vertebrata</taxon>
        <taxon>Euteleostomi</taxon>
        <taxon>Actinopterygii</taxon>
        <taxon>Polypteriformes</taxon>
        <taxon>Polypteridae</taxon>
        <taxon>Erpetoichthys</taxon>
    </lineage>
</organism>
<dbReference type="Proteomes" id="UP000694620">
    <property type="component" value="Chromosome 11"/>
</dbReference>
<evidence type="ECO:0008006" key="4">
    <source>
        <dbReference type="Google" id="ProtNLM"/>
    </source>
</evidence>
<dbReference type="Ensembl" id="ENSECRT00000015586.1">
    <property type="protein sequence ID" value="ENSECRP00000015316.1"/>
    <property type="gene ID" value="ENSECRG00000010216.1"/>
</dbReference>
<evidence type="ECO:0000313" key="3">
    <source>
        <dbReference type="Proteomes" id="UP000694620"/>
    </source>
</evidence>
<dbReference type="SUPFAM" id="SSF81901">
    <property type="entry name" value="HCP-like"/>
    <property type="match status" value="2"/>
</dbReference>
<feature type="region of interest" description="Disordered" evidence="1">
    <location>
        <begin position="154"/>
        <end position="173"/>
    </location>
</feature>
<reference evidence="2" key="2">
    <citation type="submission" date="2025-08" db="UniProtKB">
        <authorList>
            <consortium name="Ensembl"/>
        </authorList>
    </citation>
    <scope>IDENTIFICATION</scope>
</reference>
<name>A0A8C4SBW5_ERPCA</name>
<proteinExistence type="predicted"/>
<reference evidence="2" key="3">
    <citation type="submission" date="2025-09" db="UniProtKB">
        <authorList>
            <consortium name="Ensembl"/>
        </authorList>
    </citation>
    <scope>IDENTIFICATION</scope>
</reference>
<feature type="region of interest" description="Disordered" evidence="1">
    <location>
        <begin position="43"/>
        <end position="66"/>
    </location>
</feature>
<dbReference type="InterPro" id="IPR006597">
    <property type="entry name" value="Sel1-like"/>
</dbReference>
<evidence type="ECO:0000313" key="2">
    <source>
        <dbReference type="Ensembl" id="ENSECRP00000015316.1"/>
    </source>
</evidence>
<dbReference type="SMART" id="SM00671">
    <property type="entry name" value="SEL1"/>
    <property type="match status" value="5"/>
</dbReference>
<reference evidence="2" key="1">
    <citation type="submission" date="2021-06" db="EMBL/GenBank/DDBJ databases">
        <authorList>
            <consortium name="Wellcome Sanger Institute Data Sharing"/>
        </authorList>
    </citation>
    <scope>NUCLEOTIDE SEQUENCE [LARGE SCALE GENOMIC DNA]</scope>
</reference>
<dbReference type="PANTHER" id="PTHR45011">
    <property type="entry name" value="DAP3-BINDING CELL DEATH ENHANCER 1"/>
    <property type="match status" value="1"/>
</dbReference>
<dbReference type="Gene3D" id="1.25.40.10">
    <property type="entry name" value="Tetratricopeptide repeat domain"/>
    <property type="match status" value="1"/>
</dbReference>